<evidence type="ECO:0000259" key="2">
    <source>
        <dbReference type="Pfam" id="PF00561"/>
    </source>
</evidence>
<keyword evidence="1 5" id="KW-0378">Hydrolase</keyword>
<sequence>MFIHVNGVRLFYEKQGTGKPLILLHGNEEDHRIFDEAIELLKKHYTVYAVDSRGHGQSDKVLEYHYLDMAKDIQEMIEQLELKDISLMGSSDGAIIGLLIGSLYPKLVDHLILAGVNVKPNGVILEVYQEMKEQYQKTKNPLIRMMLEEPHISNQQLHQIEAKTLLLAGSDDLIKLDHIERISHHIKNCEFRILEGEDHSSYIIHNKKIAKIILEELK</sequence>
<feature type="domain" description="AB hydrolase-1" evidence="2">
    <location>
        <begin position="19"/>
        <end position="135"/>
    </location>
</feature>
<dbReference type="Proteomes" id="UP001197827">
    <property type="component" value="Unassembled WGS sequence"/>
</dbReference>
<gene>
    <name evidence="5" type="ORF">C7U54_13205</name>
    <name evidence="3" type="ORF">LJD74_14730</name>
    <name evidence="4" type="ORF">NE542_14190</name>
</gene>
<dbReference type="RefSeq" id="WP_107030608.1">
    <property type="nucleotide sequence ID" value="NZ_JADPGG010000152.1"/>
</dbReference>
<evidence type="ECO:0000256" key="1">
    <source>
        <dbReference type="ARBA" id="ARBA00022801"/>
    </source>
</evidence>
<reference evidence="3" key="2">
    <citation type="submission" date="2021-10" db="EMBL/GenBank/DDBJ databases">
        <title>Collection of gut derived symbiotic bacterial strains cultured from healthy donors.</title>
        <authorList>
            <person name="Lin H."/>
            <person name="Littmann E."/>
            <person name="Kohout C."/>
            <person name="Pamer E.G."/>
        </authorList>
    </citation>
    <scope>NUCLEOTIDE SEQUENCE</scope>
    <source>
        <strain evidence="3">DFI.5.2</strain>
    </source>
</reference>
<proteinExistence type="predicted"/>
<dbReference type="InterPro" id="IPR029058">
    <property type="entry name" value="AB_hydrolase_fold"/>
</dbReference>
<keyword evidence="6" id="KW-1185">Reference proteome</keyword>
<evidence type="ECO:0000313" key="5">
    <source>
        <dbReference type="EMBL" id="PST36351.1"/>
    </source>
</evidence>
<dbReference type="EMBL" id="PYLQ01000027">
    <property type="protein sequence ID" value="PST36351.1"/>
    <property type="molecule type" value="Genomic_DNA"/>
</dbReference>
<dbReference type="GO" id="GO:0016020">
    <property type="term" value="C:membrane"/>
    <property type="evidence" value="ECO:0007669"/>
    <property type="project" value="TreeGrafter"/>
</dbReference>
<dbReference type="EMBL" id="JAJDKQ010000051">
    <property type="protein sequence ID" value="MCB8563241.1"/>
    <property type="molecule type" value="Genomic_DNA"/>
</dbReference>
<dbReference type="InterPro" id="IPR000073">
    <property type="entry name" value="AB_hydrolase_1"/>
</dbReference>
<evidence type="ECO:0000313" key="4">
    <source>
        <dbReference type="EMBL" id="MCQ5062965.1"/>
    </source>
</evidence>
<dbReference type="SUPFAM" id="SSF53474">
    <property type="entry name" value="alpha/beta-Hydrolases"/>
    <property type="match status" value="1"/>
</dbReference>
<dbReference type="Pfam" id="PF00561">
    <property type="entry name" value="Abhydrolase_1"/>
    <property type="match status" value="1"/>
</dbReference>
<reference evidence="4" key="3">
    <citation type="submission" date="2022-06" db="EMBL/GenBank/DDBJ databases">
        <title>Isolation of gut microbiota from human fecal samples.</title>
        <authorList>
            <person name="Pamer E.G."/>
            <person name="Barat B."/>
            <person name="Waligurski E."/>
            <person name="Medina S."/>
            <person name="Paddock L."/>
            <person name="Mostad J."/>
        </authorList>
    </citation>
    <scope>NUCLEOTIDE SEQUENCE</scope>
    <source>
        <strain evidence="4">DFI.6.24</strain>
    </source>
</reference>
<dbReference type="Proteomes" id="UP000240974">
    <property type="component" value="Unassembled WGS sequence"/>
</dbReference>
<name>A0A2T3FM48_9FIRM</name>
<dbReference type="EMBL" id="JANGBO010000023">
    <property type="protein sequence ID" value="MCQ5062965.1"/>
    <property type="molecule type" value="Genomic_DNA"/>
</dbReference>
<dbReference type="InterPro" id="IPR050266">
    <property type="entry name" value="AB_hydrolase_sf"/>
</dbReference>
<dbReference type="AlphaFoldDB" id="A0A2T3FM48"/>
<organism evidence="5 6">
    <name type="scientific">Faecalibacillus intestinalis</name>
    <dbReference type="NCBI Taxonomy" id="1982626"/>
    <lineage>
        <taxon>Bacteria</taxon>
        <taxon>Bacillati</taxon>
        <taxon>Bacillota</taxon>
        <taxon>Erysipelotrichia</taxon>
        <taxon>Erysipelotrichales</taxon>
        <taxon>Coprobacillaceae</taxon>
        <taxon>Faecalibacillus</taxon>
    </lineage>
</organism>
<accession>A0A2T3FM48</accession>
<dbReference type="PANTHER" id="PTHR43798">
    <property type="entry name" value="MONOACYLGLYCEROL LIPASE"/>
    <property type="match status" value="1"/>
</dbReference>
<evidence type="ECO:0000313" key="6">
    <source>
        <dbReference type="Proteomes" id="UP000240974"/>
    </source>
</evidence>
<dbReference type="GO" id="GO:0016787">
    <property type="term" value="F:hydrolase activity"/>
    <property type="evidence" value="ECO:0007669"/>
    <property type="project" value="UniProtKB-KW"/>
</dbReference>
<evidence type="ECO:0000313" key="3">
    <source>
        <dbReference type="EMBL" id="MCB8563241.1"/>
    </source>
</evidence>
<comment type="caution">
    <text evidence="5">The sequence shown here is derived from an EMBL/GenBank/DDBJ whole genome shotgun (WGS) entry which is preliminary data.</text>
</comment>
<dbReference type="PANTHER" id="PTHR43798:SF31">
    <property type="entry name" value="AB HYDROLASE SUPERFAMILY PROTEIN YCLE"/>
    <property type="match status" value="1"/>
</dbReference>
<dbReference type="Gene3D" id="3.40.50.1820">
    <property type="entry name" value="alpha/beta hydrolase"/>
    <property type="match status" value="1"/>
</dbReference>
<protein>
    <submittedName>
        <fullName evidence="5">Alpha/beta hydrolase</fullName>
    </submittedName>
</protein>
<reference evidence="5 6" key="1">
    <citation type="journal article" date="2019" name="Int. J. Syst. Evol. Microbiol.">
        <title>Faecalibacillus intestinalis gen. nov., sp. nov. and Faecalibacillus faecis sp. nov., isolated from human faeces.</title>
        <authorList>
            <person name="Seo B."/>
            <person name="Jeon K."/>
            <person name="Baek I."/>
            <person name="Lee Y.M."/>
            <person name="Baek K."/>
            <person name="Ko G."/>
        </authorList>
    </citation>
    <scope>NUCLEOTIDE SEQUENCE [LARGE SCALE GENOMIC DNA]</scope>
    <source>
        <strain evidence="5 6">SNUG30099</strain>
    </source>
</reference>
<dbReference type="Proteomes" id="UP001204814">
    <property type="component" value="Unassembled WGS sequence"/>
</dbReference>